<feature type="signal peptide" evidence="1">
    <location>
        <begin position="1"/>
        <end position="27"/>
    </location>
</feature>
<name>A0A1G6CEW3_9HYPH</name>
<keyword evidence="1" id="KW-0732">Signal</keyword>
<evidence type="ECO:0000256" key="1">
    <source>
        <dbReference type="SAM" id="SignalP"/>
    </source>
</evidence>
<evidence type="ECO:0000313" key="2">
    <source>
        <dbReference type="EMBL" id="SDB31429.1"/>
    </source>
</evidence>
<dbReference type="Proteomes" id="UP000199071">
    <property type="component" value="Unassembled WGS sequence"/>
</dbReference>
<organism evidence="2 3">
    <name type="scientific">Bauldia litoralis</name>
    <dbReference type="NCBI Taxonomy" id="665467"/>
    <lineage>
        <taxon>Bacteria</taxon>
        <taxon>Pseudomonadati</taxon>
        <taxon>Pseudomonadota</taxon>
        <taxon>Alphaproteobacteria</taxon>
        <taxon>Hyphomicrobiales</taxon>
        <taxon>Kaistiaceae</taxon>
        <taxon>Bauldia</taxon>
    </lineage>
</organism>
<proteinExistence type="predicted"/>
<gene>
    <name evidence="2" type="ORF">SAMN02982931_02403</name>
</gene>
<keyword evidence="3" id="KW-1185">Reference proteome</keyword>
<accession>A0A1G6CEW3</accession>
<evidence type="ECO:0000313" key="3">
    <source>
        <dbReference type="Proteomes" id="UP000199071"/>
    </source>
</evidence>
<reference evidence="2 3" key="1">
    <citation type="submission" date="2016-10" db="EMBL/GenBank/DDBJ databases">
        <authorList>
            <person name="de Groot N.N."/>
        </authorList>
    </citation>
    <scope>NUCLEOTIDE SEQUENCE [LARGE SCALE GENOMIC DNA]</scope>
    <source>
        <strain evidence="2 3">ATCC 35022</strain>
    </source>
</reference>
<dbReference type="RefSeq" id="WP_175478395.1">
    <property type="nucleotide sequence ID" value="NZ_FMXQ01000004.1"/>
</dbReference>
<sequence>MARHLGKAASVAGGIALSAVTAAVAFANIPAESTFEDNLSQTAPVGHATTMAAPVGGAPLFVAAASGALPVCVTDDEVISRLEAERNELGGETVMLAGGLEQAFADEWRRQTESAPVEVSTVLAHVLPEGDVSFVDVIEIGIDGCALSRTIITEDDWRYLLVRAAGVGV</sequence>
<dbReference type="AlphaFoldDB" id="A0A1G6CEW3"/>
<protein>
    <submittedName>
        <fullName evidence="2">Uncharacterized protein</fullName>
    </submittedName>
</protein>
<feature type="chain" id="PRO_5011672057" evidence="1">
    <location>
        <begin position="28"/>
        <end position="169"/>
    </location>
</feature>
<dbReference type="EMBL" id="FMXQ01000004">
    <property type="protein sequence ID" value="SDB31429.1"/>
    <property type="molecule type" value="Genomic_DNA"/>
</dbReference>